<keyword evidence="8" id="KW-0547">Nucleotide-binding</keyword>
<evidence type="ECO:0000256" key="5">
    <source>
        <dbReference type="ARBA" id="ARBA00023204"/>
    </source>
</evidence>
<dbReference type="Pfam" id="PF14520">
    <property type="entry name" value="HHH_5"/>
    <property type="match status" value="1"/>
</dbReference>
<dbReference type="Gene3D" id="1.10.150.20">
    <property type="entry name" value="5' to 3' exonuclease, C-terminal subdomain"/>
    <property type="match status" value="1"/>
</dbReference>
<keyword evidence="8" id="KW-0378">Hydrolase</keyword>
<keyword evidence="3 6" id="KW-0238">DNA-binding</keyword>
<dbReference type="InterPro" id="IPR000085">
    <property type="entry name" value="RuvA"/>
</dbReference>
<comment type="caution">
    <text evidence="8">The sequence shown here is derived from an EMBL/GenBank/DDBJ whole genome shotgun (WGS) entry which is preliminary data.</text>
</comment>
<dbReference type="GO" id="GO:0006310">
    <property type="term" value="P:DNA recombination"/>
    <property type="evidence" value="ECO:0007669"/>
    <property type="project" value="UniProtKB-UniRule"/>
</dbReference>
<dbReference type="CDD" id="cd14332">
    <property type="entry name" value="UBA_RuvA_C"/>
    <property type="match status" value="1"/>
</dbReference>
<dbReference type="GO" id="GO:0005524">
    <property type="term" value="F:ATP binding"/>
    <property type="evidence" value="ECO:0007669"/>
    <property type="project" value="InterPro"/>
</dbReference>
<keyword evidence="8" id="KW-0347">Helicase</keyword>
<gene>
    <name evidence="6" type="primary">ruvA</name>
    <name evidence="8" type="ORF">G01um101477_252</name>
</gene>
<dbReference type="InterPro" id="IPR036267">
    <property type="entry name" value="RuvA_C_sf"/>
</dbReference>
<dbReference type="SUPFAM" id="SSF46929">
    <property type="entry name" value="DNA helicase RuvA subunit, C-terminal domain"/>
    <property type="match status" value="1"/>
</dbReference>
<dbReference type="AlphaFoldDB" id="A0A554JCB6"/>
<evidence type="ECO:0000313" key="9">
    <source>
        <dbReference type="Proteomes" id="UP000319613"/>
    </source>
</evidence>
<dbReference type="Gene3D" id="2.40.50.140">
    <property type="entry name" value="Nucleic acid-binding proteins"/>
    <property type="match status" value="1"/>
</dbReference>
<comment type="subunit">
    <text evidence="6">Homotetramer. Forms an RuvA(8)-RuvB(12)-Holliday junction (HJ) complex. HJ DNA is sandwiched between 2 RuvA tetramers; dsDNA enters through RuvA and exits via RuvB. An RuvB hexamer assembles on each DNA strand where it exits the tetramer. Each RuvB hexamer is contacted by two RuvA subunits (via domain III) on 2 adjacent RuvB subunits; this complex drives branch migration. In the full resolvosome a probable DNA-RuvA(4)-RuvB(12)-RuvC(2) complex forms which resolves the HJ.</text>
</comment>
<comment type="similarity">
    <text evidence="6">Belongs to the RuvA family.</text>
</comment>
<evidence type="ECO:0000313" key="8">
    <source>
        <dbReference type="EMBL" id="TSC66005.1"/>
    </source>
</evidence>
<organism evidence="8 9">
    <name type="scientific">Candidatus Doudnabacteria bacterium Gr01-1014_77</name>
    <dbReference type="NCBI Taxonomy" id="2017133"/>
    <lineage>
        <taxon>Bacteria</taxon>
        <taxon>Candidatus Doudnaibacteriota</taxon>
    </lineage>
</organism>
<reference evidence="8 9" key="1">
    <citation type="submission" date="2017-07" db="EMBL/GenBank/DDBJ databases">
        <title>Mechanisms for carbon and nitrogen cycling indicate functional differentiation within the Candidate Phyla Radiation.</title>
        <authorList>
            <person name="Danczak R.E."/>
            <person name="Johnston M.D."/>
            <person name="Kenah C."/>
            <person name="Slattery M."/>
            <person name="Wrighton K.C."/>
            <person name="Wilkins M.J."/>
        </authorList>
    </citation>
    <scope>NUCLEOTIDE SEQUENCE [LARGE SCALE GENOMIC DNA]</scope>
    <source>
        <strain evidence="8">Gr01-1014_77</strain>
    </source>
</reference>
<feature type="domain" description="Helix-hairpin-helix DNA-binding motif class 1" evidence="7">
    <location>
        <begin position="106"/>
        <end position="125"/>
    </location>
</feature>
<evidence type="ECO:0000256" key="4">
    <source>
        <dbReference type="ARBA" id="ARBA00023172"/>
    </source>
</evidence>
<dbReference type="Proteomes" id="UP000319613">
    <property type="component" value="Unassembled WGS sequence"/>
</dbReference>
<dbReference type="GO" id="GO:0009378">
    <property type="term" value="F:four-way junction helicase activity"/>
    <property type="evidence" value="ECO:0007669"/>
    <property type="project" value="InterPro"/>
</dbReference>
<keyword evidence="2 6" id="KW-0227">DNA damage</keyword>
<comment type="caution">
    <text evidence="6">Lacks conserved residue(s) required for the propagation of feature annotation.</text>
</comment>
<protein>
    <recommendedName>
        <fullName evidence="6">Holliday junction branch migration complex subunit RuvA</fullName>
    </recommendedName>
</protein>
<dbReference type="GO" id="GO:0009379">
    <property type="term" value="C:Holliday junction helicase complex"/>
    <property type="evidence" value="ECO:0007669"/>
    <property type="project" value="InterPro"/>
</dbReference>
<dbReference type="GO" id="GO:0048476">
    <property type="term" value="C:Holliday junction resolvase complex"/>
    <property type="evidence" value="ECO:0007669"/>
    <property type="project" value="UniProtKB-UniRule"/>
</dbReference>
<dbReference type="Pfam" id="PF01330">
    <property type="entry name" value="RuvA_N"/>
    <property type="match status" value="1"/>
</dbReference>
<keyword evidence="1 6" id="KW-0963">Cytoplasm</keyword>
<name>A0A554JCB6_9BACT</name>
<dbReference type="GO" id="GO:0005737">
    <property type="term" value="C:cytoplasm"/>
    <property type="evidence" value="ECO:0007669"/>
    <property type="project" value="UniProtKB-SubCell"/>
</dbReference>
<evidence type="ECO:0000256" key="1">
    <source>
        <dbReference type="ARBA" id="ARBA00022490"/>
    </source>
</evidence>
<dbReference type="EMBL" id="VMFF01000018">
    <property type="protein sequence ID" value="TSC66005.1"/>
    <property type="molecule type" value="Genomic_DNA"/>
</dbReference>
<feature type="region of interest" description="Domain III" evidence="6">
    <location>
        <begin position="143"/>
        <end position="185"/>
    </location>
</feature>
<dbReference type="InterPro" id="IPR011114">
    <property type="entry name" value="RuvA_C"/>
</dbReference>
<keyword evidence="4 6" id="KW-0233">DNA recombination</keyword>
<dbReference type="InterPro" id="IPR003583">
    <property type="entry name" value="Hlx-hairpin-Hlx_DNA-bd_motif"/>
</dbReference>
<evidence type="ECO:0000256" key="2">
    <source>
        <dbReference type="ARBA" id="ARBA00022763"/>
    </source>
</evidence>
<keyword evidence="8" id="KW-0067">ATP-binding</keyword>
<comment type="domain">
    <text evidence="6">Has three domains with a flexible linker between the domains II and III and assumes an 'L' shape. Domain III is highly mobile and contacts RuvB.</text>
</comment>
<evidence type="ECO:0000259" key="7">
    <source>
        <dbReference type="SMART" id="SM00278"/>
    </source>
</evidence>
<proteinExistence type="inferred from homology"/>
<evidence type="ECO:0000256" key="6">
    <source>
        <dbReference type="HAMAP-Rule" id="MF_00031"/>
    </source>
</evidence>
<dbReference type="InterPro" id="IPR010994">
    <property type="entry name" value="RuvA_2-like"/>
</dbReference>
<feature type="domain" description="Helix-hairpin-helix DNA-binding motif class 1" evidence="7">
    <location>
        <begin position="71"/>
        <end position="90"/>
    </location>
</feature>
<accession>A0A554JCB6</accession>
<comment type="function">
    <text evidence="6">The RuvA-RuvB-RuvC complex processes Holliday junction (HJ) DNA during genetic recombination and DNA repair, while the RuvA-RuvB complex plays an important role in the rescue of blocked DNA replication forks via replication fork reversal (RFR). RuvA specifically binds to HJ cruciform DNA, conferring on it an open structure. The RuvB hexamer acts as an ATP-dependent pump, pulling dsDNA into and through the RuvAB complex. HJ branch migration allows RuvC to scan DNA until it finds its consensus sequence, where it cleaves and resolves the cruciform DNA.</text>
</comment>
<dbReference type="Pfam" id="PF07499">
    <property type="entry name" value="RuvA_C"/>
    <property type="match status" value="1"/>
</dbReference>
<dbReference type="SMART" id="SM00278">
    <property type="entry name" value="HhH1"/>
    <property type="match status" value="2"/>
</dbReference>
<dbReference type="HAMAP" id="MF_00031">
    <property type="entry name" value="DNA_HJ_migration_RuvA"/>
    <property type="match status" value="1"/>
</dbReference>
<dbReference type="GO" id="GO:0006281">
    <property type="term" value="P:DNA repair"/>
    <property type="evidence" value="ECO:0007669"/>
    <property type="project" value="UniProtKB-UniRule"/>
</dbReference>
<comment type="subcellular location">
    <subcellularLocation>
        <location evidence="6">Cytoplasm</location>
    </subcellularLocation>
</comment>
<sequence>MIGYIKGKIIGKNEQSLLLENNGIGYRVFSTPQVLTIDIGQEIELHTHLQVREDAFNLFGFQSPAELAFFELLTTVSGVGPKVALSVLSAGDLELIKGAIVSQDAAVFTKVGGVGKKTAERIIMELKEKLSGSFTVTGLGKSDDLLGALEQLGYSVREIKEVLNKIDHTLPTEEKLKQALKYLGK</sequence>
<dbReference type="NCBIfam" id="TIGR00084">
    <property type="entry name" value="ruvA"/>
    <property type="match status" value="1"/>
</dbReference>
<dbReference type="SUPFAM" id="SSF50249">
    <property type="entry name" value="Nucleic acid-binding proteins"/>
    <property type="match status" value="1"/>
</dbReference>
<keyword evidence="5 6" id="KW-0234">DNA repair</keyword>
<dbReference type="InterPro" id="IPR012340">
    <property type="entry name" value="NA-bd_OB-fold"/>
</dbReference>
<evidence type="ECO:0000256" key="3">
    <source>
        <dbReference type="ARBA" id="ARBA00023125"/>
    </source>
</evidence>
<dbReference type="SUPFAM" id="SSF47781">
    <property type="entry name" value="RuvA domain 2-like"/>
    <property type="match status" value="1"/>
</dbReference>
<dbReference type="InterPro" id="IPR013849">
    <property type="entry name" value="DNA_helicase_Holl-junc_RuvA_I"/>
</dbReference>
<dbReference type="GO" id="GO:0000400">
    <property type="term" value="F:four-way junction DNA binding"/>
    <property type="evidence" value="ECO:0007669"/>
    <property type="project" value="UniProtKB-UniRule"/>
</dbReference>